<evidence type="ECO:0000256" key="4">
    <source>
        <dbReference type="ARBA" id="ARBA00023002"/>
    </source>
</evidence>
<evidence type="ECO:0000256" key="7">
    <source>
        <dbReference type="SAM" id="MobiDB-lite"/>
    </source>
</evidence>
<keyword evidence="6" id="KW-0503">Monooxygenase</keyword>
<evidence type="ECO:0000256" key="2">
    <source>
        <dbReference type="ARBA" id="ARBA00022617"/>
    </source>
</evidence>
<dbReference type="Proteomes" id="UP000521075">
    <property type="component" value="Unassembled WGS sequence"/>
</dbReference>
<evidence type="ECO:0000256" key="6">
    <source>
        <dbReference type="ARBA" id="ARBA00023033"/>
    </source>
</evidence>
<dbReference type="PANTHER" id="PTHR46696">
    <property type="entry name" value="P450, PUTATIVE (EUROFUNG)-RELATED"/>
    <property type="match status" value="1"/>
</dbReference>
<evidence type="ECO:0000256" key="3">
    <source>
        <dbReference type="ARBA" id="ARBA00022723"/>
    </source>
</evidence>
<dbReference type="FunFam" id="1.10.630.10:FF:000018">
    <property type="entry name" value="Cytochrome P450 monooxygenase"/>
    <property type="match status" value="1"/>
</dbReference>
<evidence type="ECO:0000256" key="1">
    <source>
        <dbReference type="ARBA" id="ARBA00010617"/>
    </source>
</evidence>
<dbReference type="InterPro" id="IPR036396">
    <property type="entry name" value="Cyt_P450_sf"/>
</dbReference>
<dbReference type="InterPro" id="IPR002397">
    <property type="entry name" value="Cyt_P450_B"/>
</dbReference>
<dbReference type="GO" id="GO:0005506">
    <property type="term" value="F:iron ion binding"/>
    <property type="evidence" value="ECO:0007669"/>
    <property type="project" value="InterPro"/>
</dbReference>
<keyword evidence="9" id="KW-1185">Reference proteome</keyword>
<reference evidence="8 9" key="1">
    <citation type="submission" date="2020-07" db="EMBL/GenBank/DDBJ databases">
        <title>Sequencing the genomes of 1000 actinobacteria strains.</title>
        <authorList>
            <person name="Klenk H.-P."/>
        </authorList>
    </citation>
    <scope>NUCLEOTIDE SEQUENCE [LARGE SCALE GENOMIC DNA]</scope>
    <source>
        <strain evidence="8 9">DSM 15166</strain>
    </source>
</reference>
<comment type="similarity">
    <text evidence="1">Belongs to the cytochrome P450 family.</text>
</comment>
<evidence type="ECO:0000313" key="8">
    <source>
        <dbReference type="EMBL" id="NYK09189.1"/>
    </source>
</evidence>
<dbReference type="GO" id="GO:0006707">
    <property type="term" value="P:cholesterol catabolic process"/>
    <property type="evidence" value="ECO:0007669"/>
    <property type="project" value="TreeGrafter"/>
</dbReference>
<gene>
    <name evidence="8" type="ORF">HNR14_001070</name>
</gene>
<dbReference type="GO" id="GO:0020037">
    <property type="term" value="F:heme binding"/>
    <property type="evidence" value="ECO:0007669"/>
    <property type="project" value="InterPro"/>
</dbReference>
<dbReference type="GO" id="GO:0036199">
    <property type="term" value="F:cholest-4-en-3-one 26-monooxygenase activity"/>
    <property type="evidence" value="ECO:0007669"/>
    <property type="project" value="TreeGrafter"/>
</dbReference>
<dbReference type="Gene3D" id="1.10.630.10">
    <property type="entry name" value="Cytochrome P450"/>
    <property type="match status" value="1"/>
</dbReference>
<dbReference type="Pfam" id="PF00067">
    <property type="entry name" value="p450"/>
    <property type="match status" value="1"/>
</dbReference>
<evidence type="ECO:0000256" key="5">
    <source>
        <dbReference type="ARBA" id="ARBA00023004"/>
    </source>
</evidence>
<accession>A0A853DNV2</accession>
<sequence length="460" mass="50419">MPFSPSAAKAPPDTDSPPSPRRRFERSAGSPPTVPSRTMPVHTTTHEPTTDLDISSVAFWSKTFDERDDTFARLRADHPVSWHAPLEDLTVTPEQHGQAGFWAVTRAADISYVSQHNELFSSELGRTPLHPGVPDQAVVVPILDMDPPSHTAFRKIMSAGFTPKAVARLSDKIQERATQIIDRVVGAGTIDFVEEVSSKLPMMTVADLVGIPESLMDSFARAGNDLILIQDPYADFGDEDRGEIAGKAFFVLASITSELSAARREDPKDDIMTAMVSAEIDGRRLEDQEILMLMLLLSVAGNDTTKQTTTRTVMSLAENPDQRAWLMEDFDGRIMGSIEEFVRHASPVIDFARTATVDVELAGQRIEAGDKVGLFYCSGNRDESVFPDPSKFDLSRGRTPHVGFGGGGVHYCLGNGVAKAQLRALFQQILTKLPDMEVGEPEYLVSDFINGVKHLPVTIR</sequence>
<feature type="compositionally biased region" description="Low complexity" evidence="7">
    <location>
        <begin position="1"/>
        <end position="13"/>
    </location>
</feature>
<organism evidence="8 9">
    <name type="scientific">Leifsonia naganoensis</name>
    <dbReference type="NCBI Taxonomy" id="150025"/>
    <lineage>
        <taxon>Bacteria</taxon>
        <taxon>Bacillati</taxon>
        <taxon>Actinomycetota</taxon>
        <taxon>Actinomycetes</taxon>
        <taxon>Micrococcales</taxon>
        <taxon>Microbacteriaceae</taxon>
        <taxon>Leifsonia</taxon>
    </lineage>
</organism>
<proteinExistence type="inferred from homology"/>
<dbReference type="PANTHER" id="PTHR46696:SF4">
    <property type="entry name" value="BIOTIN BIOSYNTHESIS CYTOCHROME P450"/>
    <property type="match status" value="1"/>
</dbReference>
<dbReference type="InterPro" id="IPR001128">
    <property type="entry name" value="Cyt_P450"/>
</dbReference>
<dbReference type="GO" id="GO:0008395">
    <property type="term" value="F:steroid hydroxylase activity"/>
    <property type="evidence" value="ECO:0007669"/>
    <property type="project" value="TreeGrafter"/>
</dbReference>
<comment type="caution">
    <text evidence="8">The sequence shown here is derived from an EMBL/GenBank/DDBJ whole genome shotgun (WGS) entry which is preliminary data.</text>
</comment>
<keyword evidence="2" id="KW-0349">Heme</keyword>
<keyword evidence="5" id="KW-0408">Iron</keyword>
<dbReference type="SUPFAM" id="SSF48264">
    <property type="entry name" value="Cytochrome P450"/>
    <property type="match status" value="1"/>
</dbReference>
<dbReference type="PRINTS" id="PR00359">
    <property type="entry name" value="BP450"/>
</dbReference>
<dbReference type="EMBL" id="JACCHJ010000001">
    <property type="protein sequence ID" value="NYK09189.1"/>
    <property type="molecule type" value="Genomic_DNA"/>
</dbReference>
<keyword evidence="4" id="KW-0560">Oxidoreductase</keyword>
<keyword evidence="3" id="KW-0479">Metal-binding</keyword>
<name>A0A853DNV2_9MICO</name>
<evidence type="ECO:0000313" key="9">
    <source>
        <dbReference type="Proteomes" id="UP000521075"/>
    </source>
</evidence>
<protein>
    <submittedName>
        <fullName evidence="8">Cytochrome P450</fullName>
    </submittedName>
</protein>
<dbReference type="AlphaFoldDB" id="A0A853DNV2"/>
<feature type="region of interest" description="Disordered" evidence="7">
    <location>
        <begin position="1"/>
        <end position="48"/>
    </location>
</feature>
<dbReference type="CDD" id="cd11033">
    <property type="entry name" value="CYP142-like"/>
    <property type="match status" value="1"/>
</dbReference>
<dbReference type="RefSeq" id="WP_218874975.1">
    <property type="nucleotide sequence ID" value="NZ_BAAAHA010000004.1"/>
</dbReference>